<dbReference type="Gene3D" id="3.30.565.10">
    <property type="entry name" value="Histidine kinase-like ATPase, C-terminal domain"/>
    <property type="match status" value="1"/>
</dbReference>
<dbReference type="AlphaFoldDB" id="A0A2K9N6R4"/>
<proteinExistence type="predicted"/>
<dbReference type="KEGG" id="ncb:C0V82_00105"/>
<dbReference type="Proteomes" id="UP000234752">
    <property type="component" value="Chromosome eg_1"/>
</dbReference>
<dbReference type="PANTHER" id="PTHR43065:SF47">
    <property type="match status" value="1"/>
</dbReference>
<comment type="catalytic activity">
    <reaction evidence="1">
        <text>ATP + protein L-histidine = ADP + protein N-phospho-L-histidine.</text>
        <dbReference type="EC" id="2.7.13.3"/>
    </reaction>
</comment>
<reference evidence="4 5" key="1">
    <citation type="submission" date="2017-12" db="EMBL/GenBank/DDBJ databases">
        <title>Genomes of bacteria within cyanobacterial aggregates.</title>
        <authorList>
            <person name="Cai H."/>
        </authorList>
    </citation>
    <scope>NUCLEOTIDE SEQUENCE [LARGE SCALE GENOMIC DNA]</scope>
    <source>
        <strain evidence="4 5">TH16</strain>
    </source>
</reference>
<dbReference type="Gene3D" id="1.10.287.130">
    <property type="match status" value="1"/>
</dbReference>
<dbReference type="OrthoDB" id="7325042at2"/>
<evidence type="ECO:0000313" key="4">
    <source>
        <dbReference type="EMBL" id="AUN28833.1"/>
    </source>
</evidence>
<dbReference type="SMART" id="SM00387">
    <property type="entry name" value="HATPase_c"/>
    <property type="match status" value="1"/>
</dbReference>
<dbReference type="GO" id="GO:0000155">
    <property type="term" value="F:phosphorelay sensor kinase activity"/>
    <property type="evidence" value="ECO:0007669"/>
    <property type="project" value="InterPro"/>
</dbReference>
<dbReference type="SUPFAM" id="SSF55874">
    <property type="entry name" value="ATPase domain of HSP90 chaperone/DNA topoisomerase II/histidine kinase"/>
    <property type="match status" value="1"/>
</dbReference>
<dbReference type="Pfam" id="PF02518">
    <property type="entry name" value="HATPase_c"/>
    <property type="match status" value="1"/>
</dbReference>
<sequence length="510" mass="56308">MLKFAEFADRAMEQDFRQHMLEAEAKGLRRNLLALAIFYLMAASLDFVYFSLETVLTVMMPLRGIVYVLIIATMLVPVKTKFVGLRYGLVLLTMTYIWAITSAGALLIHRGGQVGLTVSFFVMIVVLMNYLFLPTRVIYMIPWGVAASGLYIGLFMPASGATASQMSTATVMQSLANIFGAFTAYQLSTLRRMEFQRLRALQAEQARLKEANTELLRREAIIANQRDELAHKVSELEEAQQQLGETRNSLTQAEKLASLGRLVAGVAHELNTPIGIALTAITHLEDVVTSLDKAVAAGKLTRSQLTEHQGTLRDSAHLVHTNIGRAAELVQSFKRVAVDQASEERRDFLLGAYIDEVLQSLAPRLRGEPHRVLVECPTGIHMDSYPGALFQVLTNLIINALIHAFGPDRQGTMKITVRELPDDQVELRFQDDGKGVPASNMDRLFEPFFTTNRARGGSGLGLHIVFNLVTQSLQGVISVSSAEGRGTCFTLTLPRHLPREEVVALERAAG</sequence>
<evidence type="ECO:0000313" key="5">
    <source>
        <dbReference type="Proteomes" id="UP000234752"/>
    </source>
</evidence>
<dbReference type="InterPro" id="IPR005467">
    <property type="entry name" value="His_kinase_dom"/>
</dbReference>
<keyword evidence="3" id="KW-0597">Phosphoprotein</keyword>
<dbReference type="PROSITE" id="PS50109">
    <property type="entry name" value="HIS_KIN"/>
    <property type="match status" value="1"/>
</dbReference>
<dbReference type="CDD" id="cd00075">
    <property type="entry name" value="HATPase"/>
    <property type="match status" value="1"/>
</dbReference>
<dbReference type="PANTHER" id="PTHR43065">
    <property type="entry name" value="SENSOR HISTIDINE KINASE"/>
    <property type="match status" value="1"/>
</dbReference>
<evidence type="ECO:0000256" key="2">
    <source>
        <dbReference type="ARBA" id="ARBA00012438"/>
    </source>
</evidence>
<dbReference type="InterPro" id="IPR036097">
    <property type="entry name" value="HisK_dim/P_sf"/>
</dbReference>
<dbReference type="RefSeq" id="WP_102110596.1">
    <property type="nucleotide sequence ID" value="NZ_BMGN01000005.1"/>
</dbReference>
<evidence type="ECO:0000256" key="3">
    <source>
        <dbReference type="ARBA" id="ARBA00022553"/>
    </source>
</evidence>
<organism evidence="4 5">
    <name type="scientific">Niveispirillum cyanobacteriorum</name>
    <dbReference type="NCBI Taxonomy" id="1612173"/>
    <lineage>
        <taxon>Bacteria</taxon>
        <taxon>Pseudomonadati</taxon>
        <taxon>Pseudomonadota</taxon>
        <taxon>Alphaproteobacteria</taxon>
        <taxon>Rhodospirillales</taxon>
        <taxon>Azospirillaceae</taxon>
        <taxon>Niveispirillum</taxon>
    </lineage>
</organism>
<keyword evidence="5" id="KW-1185">Reference proteome</keyword>
<dbReference type="CDD" id="cd00082">
    <property type="entry name" value="HisKA"/>
    <property type="match status" value="1"/>
</dbReference>
<dbReference type="InterPro" id="IPR036890">
    <property type="entry name" value="HATPase_C_sf"/>
</dbReference>
<dbReference type="SUPFAM" id="SSF47384">
    <property type="entry name" value="Homodimeric domain of signal transducing histidine kinase"/>
    <property type="match status" value="1"/>
</dbReference>
<protein>
    <recommendedName>
        <fullName evidence="2">histidine kinase</fullName>
        <ecNumber evidence="2">2.7.13.3</ecNumber>
    </recommendedName>
</protein>
<dbReference type="InterPro" id="IPR004358">
    <property type="entry name" value="Sig_transdc_His_kin-like_C"/>
</dbReference>
<dbReference type="PRINTS" id="PR00344">
    <property type="entry name" value="BCTRLSENSOR"/>
</dbReference>
<dbReference type="EMBL" id="CP025611">
    <property type="protein sequence ID" value="AUN28833.1"/>
    <property type="molecule type" value="Genomic_DNA"/>
</dbReference>
<accession>A0A2K9N6R4</accession>
<dbReference type="EC" id="2.7.13.3" evidence="2"/>
<evidence type="ECO:0000256" key="1">
    <source>
        <dbReference type="ARBA" id="ARBA00000085"/>
    </source>
</evidence>
<name>A0A2K9N6R4_9PROT</name>
<gene>
    <name evidence="4" type="ORF">C0V82_00105</name>
</gene>
<dbReference type="InterPro" id="IPR003594">
    <property type="entry name" value="HATPase_dom"/>
</dbReference>
<dbReference type="InterPro" id="IPR003661">
    <property type="entry name" value="HisK_dim/P_dom"/>
</dbReference>